<proteinExistence type="predicted"/>
<accession>A0A9D4GMP4</accession>
<dbReference type="EMBL" id="JAIWYP010000005">
    <property type="protein sequence ID" value="KAH3819668.1"/>
    <property type="molecule type" value="Genomic_DNA"/>
</dbReference>
<keyword evidence="2" id="KW-1185">Reference proteome</keyword>
<evidence type="ECO:0000313" key="2">
    <source>
        <dbReference type="Proteomes" id="UP000828390"/>
    </source>
</evidence>
<dbReference type="AlphaFoldDB" id="A0A9D4GMP4"/>
<organism evidence="1 2">
    <name type="scientific">Dreissena polymorpha</name>
    <name type="common">Zebra mussel</name>
    <name type="synonym">Mytilus polymorpha</name>
    <dbReference type="NCBI Taxonomy" id="45954"/>
    <lineage>
        <taxon>Eukaryota</taxon>
        <taxon>Metazoa</taxon>
        <taxon>Spiralia</taxon>
        <taxon>Lophotrochozoa</taxon>
        <taxon>Mollusca</taxon>
        <taxon>Bivalvia</taxon>
        <taxon>Autobranchia</taxon>
        <taxon>Heteroconchia</taxon>
        <taxon>Euheterodonta</taxon>
        <taxon>Imparidentia</taxon>
        <taxon>Neoheterodontei</taxon>
        <taxon>Myida</taxon>
        <taxon>Dreissenoidea</taxon>
        <taxon>Dreissenidae</taxon>
        <taxon>Dreissena</taxon>
    </lineage>
</organism>
<evidence type="ECO:0000313" key="1">
    <source>
        <dbReference type="EMBL" id="KAH3819668.1"/>
    </source>
</evidence>
<gene>
    <name evidence="1" type="ORF">DPMN_121410</name>
</gene>
<name>A0A9D4GMP4_DREPO</name>
<protein>
    <submittedName>
        <fullName evidence="1">Uncharacterized protein</fullName>
    </submittedName>
</protein>
<sequence length="74" mass="8630">MVRKTIVYTGTCAEWLMPTRRKVGSLTATFAVVENHDGDEAYHDDTTYHRCYGNNRSWGKLRRGRWVIHCKQGK</sequence>
<reference evidence="1" key="2">
    <citation type="submission" date="2020-11" db="EMBL/GenBank/DDBJ databases">
        <authorList>
            <person name="McCartney M.A."/>
            <person name="Auch B."/>
            <person name="Kono T."/>
            <person name="Mallez S."/>
            <person name="Becker A."/>
            <person name="Gohl D.M."/>
            <person name="Silverstein K.A.T."/>
            <person name="Koren S."/>
            <person name="Bechman K.B."/>
            <person name="Herman A."/>
            <person name="Abrahante J.E."/>
            <person name="Garbe J."/>
        </authorList>
    </citation>
    <scope>NUCLEOTIDE SEQUENCE</scope>
    <source>
        <strain evidence="1">Duluth1</strain>
        <tissue evidence="1">Whole animal</tissue>
    </source>
</reference>
<reference evidence="1" key="1">
    <citation type="journal article" date="2019" name="bioRxiv">
        <title>The Genome of the Zebra Mussel, Dreissena polymorpha: A Resource for Invasive Species Research.</title>
        <authorList>
            <person name="McCartney M.A."/>
            <person name="Auch B."/>
            <person name="Kono T."/>
            <person name="Mallez S."/>
            <person name="Zhang Y."/>
            <person name="Obille A."/>
            <person name="Becker A."/>
            <person name="Abrahante J.E."/>
            <person name="Garbe J."/>
            <person name="Badalamenti J.P."/>
            <person name="Herman A."/>
            <person name="Mangelson H."/>
            <person name="Liachko I."/>
            <person name="Sullivan S."/>
            <person name="Sone E.D."/>
            <person name="Koren S."/>
            <person name="Silverstein K.A.T."/>
            <person name="Beckman K.B."/>
            <person name="Gohl D.M."/>
        </authorList>
    </citation>
    <scope>NUCLEOTIDE SEQUENCE</scope>
    <source>
        <strain evidence="1">Duluth1</strain>
        <tissue evidence="1">Whole animal</tissue>
    </source>
</reference>
<dbReference type="Proteomes" id="UP000828390">
    <property type="component" value="Unassembled WGS sequence"/>
</dbReference>
<comment type="caution">
    <text evidence="1">The sequence shown here is derived from an EMBL/GenBank/DDBJ whole genome shotgun (WGS) entry which is preliminary data.</text>
</comment>